<protein>
    <submittedName>
        <fullName evidence="2">Uncharacterized protein</fullName>
    </submittedName>
</protein>
<evidence type="ECO:0000313" key="2">
    <source>
        <dbReference type="EMBL" id="CDS85229.1"/>
    </source>
</evidence>
<reference evidence="2" key="1">
    <citation type="submission" date="2014-07" db="EMBL/GenBank/DDBJ databases">
        <authorList>
            <person name="Monot Marc"/>
        </authorList>
    </citation>
    <scope>NUCLEOTIDE SEQUENCE</scope>
    <source>
        <strain evidence="2">7032994</strain>
    </source>
</reference>
<feature type="transmembrane region" description="Helical" evidence="1">
    <location>
        <begin position="6"/>
        <end position="24"/>
    </location>
</feature>
<keyword evidence="1" id="KW-0472">Membrane</keyword>
<dbReference type="AlphaFoldDB" id="A0A069A2S7"/>
<evidence type="ECO:0000256" key="1">
    <source>
        <dbReference type="SAM" id="Phobius"/>
    </source>
</evidence>
<proteinExistence type="predicted"/>
<name>A0A069A2S7_CLODI</name>
<keyword evidence="1" id="KW-1133">Transmembrane helix</keyword>
<dbReference type="EMBL" id="LK932377">
    <property type="protein sequence ID" value="CDS85229.1"/>
    <property type="molecule type" value="Genomic_DNA"/>
</dbReference>
<organism evidence="2">
    <name type="scientific">Clostridioides difficile</name>
    <name type="common">Peptoclostridium difficile</name>
    <dbReference type="NCBI Taxonomy" id="1496"/>
    <lineage>
        <taxon>Bacteria</taxon>
        <taxon>Bacillati</taxon>
        <taxon>Bacillota</taxon>
        <taxon>Clostridia</taxon>
        <taxon>Peptostreptococcales</taxon>
        <taxon>Peptostreptococcaceae</taxon>
        <taxon>Clostridioides</taxon>
    </lineage>
</organism>
<accession>A0A069A2S7</accession>
<gene>
    <name evidence="2" type="ORF">BN1097_400001</name>
</gene>
<sequence>MYMILLLLFTICTFYIIKLLLFIINLNNLHYKKLCHISYVY</sequence>
<keyword evidence="1" id="KW-0812">Transmembrane</keyword>